<feature type="compositionally biased region" description="Basic and acidic residues" evidence="1">
    <location>
        <begin position="68"/>
        <end position="87"/>
    </location>
</feature>
<gene>
    <name evidence="2" type="ORF">XENOCAPTIV_015314</name>
</gene>
<organism evidence="2 3">
    <name type="scientific">Xenoophorus captivus</name>
    <dbReference type="NCBI Taxonomy" id="1517983"/>
    <lineage>
        <taxon>Eukaryota</taxon>
        <taxon>Metazoa</taxon>
        <taxon>Chordata</taxon>
        <taxon>Craniata</taxon>
        <taxon>Vertebrata</taxon>
        <taxon>Euteleostomi</taxon>
        <taxon>Actinopterygii</taxon>
        <taxon>Neopterygii</taxon>
        <taxon>Teleostei</taxon>
        <taxon>Neoteleostei</taxon>
        <taxon>Acanthomorphata</taxon>
        <taxon>Ovalentaria</taxon>
        <taxon>Atherinomorphae</taxon>
        <taxon>Cyprinodontiformes</taxon>
        <taxon>Goodeidae</taxon>
        <taxon>Xenoophorus</taxon>
    </lineage>
</organism>
<dbReference type="Proteomes" id="UP001434883">
    <property type="component" value="Unassembled WGS sequence"/>
</dbReference>
<evidence type="ECO:0000313" key="3">
    <source>
        <dbReference type="Proteomes" id="UP001434883"/>
    </source>
</evidence>
<evidence type="ECO:0000256" key="1">
    <source>
        <dbReference type="SAM" id="MobiDB-lite"/>
    </source>
</evidence>
<name>A0ABV0S922_9TELE</name>
<evidence type="ECO:0000313" key="2">
    <source>
        <dbReference type="EMBL" id="MEQ2216372.1"/>
    </source>
</evidence>
<feature type="non-terminal residue" evidence="2">
    <location>
        <position position="1"/>
    </location>
</feature>
<protein>
    <submittedName>
        <fullName evidence="2">Uncharacterized protein</fullName>
    </submittedName>
</protein>
<accession>A0ABV0S922</accession>
<keyword evidence="3" id="KW-1185">Reference proteome</keyword>
<dbReference type="EMBL" id="JAHRIN010070390">
    <property type="protein sequence ID" value="MEQ2216372.1"/>
    <property type="molecule type" value="Genomic_DNA"/>
</dbReference>
<comment type="caution">
    <text evidence="2">The sequence shown here is derived from an EMBL/GenBank/DDBJ whole genome shotgun (WGS) entry which is preliminary data.</text>
</comment>
<reference evidence="2 3" key="1">
    <citation type="submission" date="2021-06" db="EMBL/GenBank/DDBJ databases">
        <authorList>
            <person name="Palmer J.M."/>
        </authorList>
    </citation>
    <scope>NUCLEOTIDE SEQUENCE [LARGE SCALE GENOMIC DNA]</scope>
    <source>
        <strain evidence="2 3">XC_2019</strain>
        <tissue evidence="2">Muscle</tissue>
    </source>
</reference>
<sequence length="134" mass="15426">EPYCQFLQAHVAETSSVSSTKVIWERSSCPFEQAPRPGLCSHCQLYLWVEFRQSQQHPVPSRGAAETAEGRGGRHRPETSKDSRQINERVTCSPAWRECRWSFCFRSPTQPSTGPAKCWWFIVLSNQLRMLLLL</sequence>
<proteinExistence type="predicted"/>
<feature type="region of interest" description="Disordered" evidence="1">
    <location>
        <begin position="54"/>
        <end position="87"/>
    </location>
</feature>